<reference evidence="3" key="2">
    <citation type="submission" date="2020-07" db="EMBL/GenBank/DDBJ databases">
        <authorList>
            <person name="Vera ALvarez R."/>
            <person name="Arias-Moreno D.M."/>
            <person name="Jimenez-Jacinto V."/>
            <person name="Jimenez-Bremont J.F."/>
            <person name="Swaminathan K."/>
            <person name="Moose S.P."/>
            <person name="Guerrero-Gonzalez M.L."/>
            <person name="Marino-Ramirez L."/>
            <person name="Landsman D."/>
            <person name="Rodriguez-Kessler M."/>
            <person name="Delgado-Sanchez P."/>
        </authorList>
    </citation>
    <scope>NUCLEOTIDE SEQUENCE</scope>
    <source>
        <tissue evidence="3">Cladode</tissue>
    </source>
</reference>
<evidence type="ECO:0000256" key="2">
    <source>
        <dbReference type="SAM" id="Phobius"/>
    </source>
</evidence>
<evidence type="ECO:0000256" key="1">
    <source>
        <dbReference type="SAM" id="MobiDB-lite"/>
    </source>
</evidence>
<keyword evidence="2" id="KW-0812">Transmembrane</keyword>
<accession>A0A7C9ENN2</accession>
<keyword evidence="2" id="KW-1133">Transmembrane helix</keyword>
<sequence>MTKQIKSNTHNKFLYIGIHMNYIICLNQGRPPQPAPPPAPAPPPTPPPRPAPPTPPPRLVPATPPPRPPKPPAPPSPPTSPPNPPSPLAPPKPPRPAPPMPPAGRPPMPANPPTPPNVRKFFSSLRPLAPPWVVVAVGCFFVVSTTLVSLFLLVWELVVVVLCRVFLDAKEE</sequence>
<feature type="compositionally biased region" description="Pro residues" evidence="1">
    <location>
        <begin position="31"/>
        <end position="115"/>
    </location>
</feature>
<feature type="transmembrane region" description="Helical" evidence="2">
    <location>
        <begin position="128"/>
        <end position="144"/>
    </location>
</feature>
<evidence type="ECO:0000313" key="3">
    <source>
        <dbReference type="EMBL" id="MBA4664864.1"/>
    </source>
</evidence>
<reference evidence="3" key="1">
    <citation type="journal article" date="2013" name="J. Plant Res.">
        <title>Effect of fungi and light on seed germination of three Opuntia species from semiarid lands of central Mexico.</title>
        <authorList>
            <person name="Delgado-Sanchez P."/>
            <person name="Jimenez-Bremont J.F."/>
            <person name="Guerrero-Gonzalez Mde L."/>
            <person name="Flores J."/>
        </authorList>
    </citation>
    <scope>NUCLEOTIDE SEQUENCE</scope>
    <source>
        <tissue evidence="3">Cladode</tissue>
    </source>
</reference>
<feature type="region of interest" description="Disordered" evidence="1">
    <location>
        <begin position="29"/>
        <end position="115"/>
    </location>
</feature>
<keyword evidence="2" id="KW-0472">Membrane</keyword>
<protein>
    <submittedName>
        <fullName evidence="3">Uncharacterized protein</fullName>
    </submittedName>
</protein>
<dbReference type="PRINTS" id="PR01217">
    <property type="entry name" value="PRICHEXTENSN"/>
</dbReference>
<dbReference type="AlphaFoldDB" id="A0A7C9ENN2"/>
<proteinExistence type="predicted"/>
<dbReference type="EMBL" id="GISG01225411">
    <property type="protein sequence ID" value="MBA4664864.1"/>
    <property type="molecule type" value="Transcribed_RNA"/>
</dbReference>
<name>A0A7C9ENN2_OPUST</name>
<organism evidence="3">
    <name type="scientific">Opuntia streptacantha</name>
    <name type="common">Prickly pear cactus</name>
    <name type="synonym">Opuntia cardona</name>
    <dbReference type="NCBI Taxonomy" id="393608"/>
    <lineage>
        <taxon>Eukaryota</taxon>
        <taxon>Viridiplantae</taxon>
        <taxon>Streptophyta</taxon>
        <taxon>Embryophyta</taxon>
        <taxon>Tracheophyta</taxon>
        <taxon>Spermatophyta</taxon>
        <taxon>Magnoliopsida</taxon>
        <taxon>eudicotyledons</taxon>
        <taxon>Gunneridae</taxon>
        <taxon>Pentapetalae</taxon>
        <taxon>Caryophyllales</taxon>
        <taxon>Cactineae</taxon>
        <taxon>Cactaceae</taxon>
        <taxon>Opuntioideae</taxon>
        <taxon>Opuntia</taxon>
    </lineage>
</organism>
<dbReference type="EMBL" id="GISG01225412">
    <property type="protein sequence ID" value="MBA4664865.1"/>
    <property type="molecule type" value="Transcribed_RNA"/>
</dbReference>